<evidence type="ECO:0000313" key="2">
    <source>
        <dbReference type="EMBL" id="EAS30961.2"/>
    </source>
</evidence>
<feature type="compositionally biased region" description="Basic and acidic residues" evidence="1">
    <location>
        <begin position="686"/>
        <end position="695"/>
    </location>
</feature>
<dbReference type="Proteomes" id="UP000001261">
    <property type="component" value="Unassembled WGS sequence"/>
</dbReference>
<dbReference type="SUPFAM" id="SSF54236">
    <property type="entry name" value="Ubiquitin-like"/>
    <property type="match status" value="1"/>
</dbReference>
<keyword evidence="3" id="KW-1185">Reference proteome</keyword>
<feature type="compositionally biased region" description="Polar residues" evidence="1">
    <location>
        <begin position="803"/>
        <end position="816"/>
    </location>
</feature>
<feature type="region of interest" description="Disordered" evidence="1">
    <location>
        <begin position="918"/>
        <end position="944"/>
    </location>
</feature>
<gene>
    <name evidence="2" type="ORF">CIMG_06440</name>
</gene>
<dbReference type="EMBL" id="GG704912">
    <property type="protein sequence ID" value="EAS30961.2"/>
    <property type="molecule type" value="Genomic_DNA"/>
</dbReference>
<protein>
    <recommendedName>
        <fullName evidence="4">PH domain-containing protein</fullName>
    </recommendedName>
</protein>
<dbReference type="OrthoDB" id="6235964at2759"/>
<evidence type="ECO:0000256" key="1">
    <source>
        <dbReference type="SAM" id="MobiDB-lite"/>
    </source>
</evidence>
<dbReference type="VEuPathDB" id="FungiDB:CIMG_06440"/>
<feature type="compositionally biased region" description="Polar residues" evidence="1">
    <location>
        <begin position="709"/>
        <end position="736"/>
    </location>
</feature>
<dbReference type="KEGG" id="cim:CIMG_06440"/>
<organism evidence="2 3">
    <name type="scientific">Coccidioides immitis (strain RS)</name>
    <name type="common">Valley fever fungus</name>
    <dbReference type="NCBI Taxonomy" id="246410"/>
    <lineage>
        <taxon>Eukaryota</taxon>
        <taxon>Fungi</taxon>
        <taxon>Dikarya</taxon>
        <taxon>Ascomycota</taxon>
        <taxon>Pezizomycotina</taxon>
        <taxon>Eurotiomycetes</taxon>
        <taxon>Eurotiomycetidae</taxon>
        <taxon>Onygenales</taxon>
        <taxon>Onygenaceae</taxon>
        <taxon>Coccidioides</taxon>
    </lineage>
</organism>
<feature type="compositionally biased region" description="Polar residues" evidence="1">
    <location>
        <begin position="120"/>
        <end position="131"/>
    </location>
</feature>
<dbReference type="GeneID" id="4561767"/>
<dbReference type="PANTHER" id="PTHR38700:SF1">
    <property type="entry name" value="PH DOMAIN-CONTAINING PROTEIN"/>
    <property type="match status" value="1"/>
</dbReference>
<evidence type="ECO:0008006" key="4">
    <source>
        <dbReference type="Google" id="ProtNLM"/>
    </source>
</evidence>
<feature type="region of interest" description="Disordered" evidence="1">
    <location>
        <begin position="18"/>
        <end position="105"/>
    </location>
</feature>
<dbReference type="InterPro" id="IPR011993">
    <property type="entry name" value="PH-like_dom_sf"/>
</dbReference>
<dbReference type="Gene3D" id="2.30.29.30">
    <property type="entry name" value="Pleckstrin-homology domain (PH domain)/Phosphotyrosine-binding domain (PTB)"/>
    <property type="match status" value="1"/>
</dbReference>
<feature type="region of interest" description="Disordered" evidence="1">
    <location>
        <begin position="600"/>
        <end position="775"/>
    </location>
</feature>
<dbReference type="InterPro" id="IPR029071">
    <property type="entry name" value="Ubiquitin-like_domsf"/>
</dbReference>
<feature type="region of interest" description="Disordered" evidence="1">
    <location>
        <begin position="172"/>
        <end position="240"/>
    </location>
</feature>
<name>A0A0E1S1X5_COCIM</name>
<accession>A0A0E1S1X5</accession>
<feature type="compositionally biased region" description="Polar residues" evidence="1">
    <location>
        <begin position="18"/>
        <end position="29"/>
    </location>
</feature>
<dbReference type="PANTHER" id="PTHR38700">
    <property type="entry name" value="YALI0E22418P"/>
    <property type="match status" value="1"/>
</dbReference>
<sequence length="944" mass="103634">MRKPLAHADVAVMDQNCSASSLVQAQQPAKFSRYRSVRRAAAPGVQRSGSSAPPPLPANPSSNCSIANSQNESIKRSMSRYRHAKPTRIVTSIPPPPPPGPLSQNRQFADIENWIDNTRMSQEASQSQAHSPDQGHGFTATSFYDAPRQTLSQPSSPKIGNFSRILGRRSLDRHRENEESSPPMSAGATRPSYSRDIYSSGGEDEADSKRTRGRPENIHVPTSPLQHEQRQDSEIPPVDLQRSTREELLANERAAAVHNRPSSGKKLVKEKGGLLSRIKGIDTNGSSKAQREAREDLKNLISSPKLIDPKDLQSGFPDDTPVSAVNAGERKVLIVCNDSFINLPITPTTKVQDLLYSAANCLSEQIDPKAAILMETFKQLGIERPLRRYEYVREVLNSWDDDTQNHLEVVTAPSEDVSEGLDVRTAPRKQPKDATFHIYHSQRQGKWDKRYITIRSDGQILMAKKPGGESMNICHMSDFDIYCPQKRDYRRIKPPKKLCFVVKSQQKASMFLTSDNFAHYFSMSGSDTGCQWYNAVQQWRSWYLVSVMGEGSSNGKPETHSNANRASQPNANRYSMESTPYQLGSFKPLVDLDALANEIAARPVTPSDESPPTSKKRSSWMATSMNNHSSTPLASTPPSPKNTSRASAQKRGRSQTTATQRDQSTVGEPFASTGLLGRTYTQRQNAMREREKEQAEQNGPFTAHGLLNNLETSIRPSDRPGQTSGKPPSGENTISSPPGRHRAKSIQQPQRPLVDLTPTYQEPPHHARKGRGVAAQPGTLLVDNATGPELCPGAIVVPSATTWRKPQRSGTMTSQVPAPEQFAPSSRGRQRSNTTRATAHHLGAAALGTSPPPPESPFISTGLLARNKLSHGQGSAQTGRGVATGSRQTNGRPLLDVSEPNRFTEGSLLRNVEHLGAGVDGYGRAPVTDREKREERTVHTGEGY</sequence>
<feature type="region of interest" description="Disordered" evidence="1">
    <location>
        <begin position="120"/>
        <end position="141"/>
    </location>
</feature>
<dbReference type="RefSeq" id="XP_001242544.2">
    <property type="nucleotide sequence ID" value="XM_001242543.2"/>
</dbReference>
<dbReference type="STRING" id="246410.A0A0E1S1X5"/>
<dbReference type="Gene3D" id="3.10.20.90">
    <property type="entry name" value="Phosphatidylinositol 3-kinase Catalytic Subunit, Chain A, domain 1"/>
    <property type="match status" value="1"/>
</dbReference>
<feature type="compositionally biased region" description="Basic residues" evidence="1">
    <location>
        <begin position="77"/>
        <end position="86"/>
    </location>
</feature>
<dbReference type="OMA" id="QTWRSWY"/>
<dbReference type="AlphaFoldDB" id="A0A0E1S1X5"/>
<reference evidence="3" key="1">
    <citation type="journal article" date="2009" name="Genome Res.">
        <title>Comparative genomic analyses of the human fungal pathogens Coccidioides and their relatives.</title>
        <authorList>
            <person name="Sharpton T.J."/>
            <person name="Stajich J.E."/>
            <person name="Rounsley S.D."/>
            <person name="Gardner M.J."/>
            <person name="Wortman J.R."/>
            <person name="Jordar V.S."/>
            <person name="Maiti R."/>
            <person name="Kodira C.D."/>
            <person name="Neafsey D.E."/>
            <person name="Zeng Q."/>
            <person name="Hung C.-Y."/>
            <person name="McMahan C."/>
            <person name="Muszewska A."/>
            <person name="Grynberg M."/>
            <person name="Mandel M.A."/>
            <person name="Kellner E.M."/>
            <person name="Barker B.M."/>
            <person name="Galgiani J.N."/>
            <person name="Orbach M.J."/>
            <person name="Kirkland T.N."/>
            <person name="Cole G.T."/>
            <person name="Henn M.R."/>
            <person name="Birren B.W."/>
            <person name="Taylor J.W."/>
        </authorList>
    </citation>
    <scope>NUCLEOTIDE SEQUENCE [LARGE SCALE GENOMIC DNA]</scope>
    <source>
        <strain evidence="3">RS</strain>
    </source>
</reference>
<feature type="compositionally biased region" description="Basic and acidic residues" evidence="1">
    <location>
        <begin position="207"/>
        <end position="217"/>
    </location>
</feature>
<feature type="region of interest" description="Disordered" evidence="1">
    <location>
        <begin position="803"/>
        <end position="836"/>
    </location>
</feature>
<feature type="region of interest" description="Disordered" evidence="1">
    <location>
        <begin position="871"/>
        <end position="901"/>
    </location>
</feature>
<proteinExistence type="predicted"/>
<dbReference type="InParanoid" id="A0A0E1S1X5"/>
<feature type="region of interest" description="Disordered" evidence="1">
    <location>
        <begin position="551"/>
        <end position="578"/>
    </location>
</feature>
<reference evidence="3" key="2">
    <citation type="journal article" date="2010" name="Genome Res.">
        <title>Population genomic sequencing of Coccidioides fungi reveals recent hybridization and transposon control.</title>
        <authorList>
            <person name="Neafsey D.E."/>
            <person name="Barker B.M."/>
            <person name="Sharpton T.J."/>
            <person name="Stajich J.E."/>
            <person name="Park D.J."/>
            <person name="Whiston E."/>
            <person name="Hung C.-Y."/>
            <person name="McMahan C."/>
            <person name="White J."/>
            <person name="Sykes S."/>
            <person name="Heiman D."/>
            <person name="Young S."/>
            <person name="Zeng Q."/>
            <person name="Abouelleil A."/>
            <person name="Aftuck L."/>
            <person name="Bessette D."/>
            <person name="Brown A."/>
            <person name="FitzGerald M."/>
            <person name="Lui A."/>
            <person name="Macdonald J.P."/>
            <person name="Priest M."/>
            <person name="Orbach M.J."/>
            <person name="Galgiani J.N."/>
            <person name="Kirkland T.N."/>
            <person name="Cole G.T."/>
            <person name="Birren B.W."/>
            <person name="Henn M.R."/>
            <person name="Taylor J.W."/>
            <person name="Rounsley S.D."/>
        </authorList>
    </citation>
    <scope>GENOME REANNOTATION</scope>
    <source>
        <strain evidence="3">RS</strain>
    </source>
</reference>
<feature type="compositionally biased region" description="Polar residues" evidence="1">
    <location>
        <begin position="654"/>
        <end position="666"/>
    </location>
</feature>
<feature type="compositionally biased region" description="Basic and acidic residues" evidence="1">
    <location>
        <begin position="927"/>
        <end position="944"/>
    </location>
</feature>
<evidence type="ECO:0000313" key="3">
    <source>
        <dbReference type="Proteomes" id="UP000001261"/>
    </source>
</evidence>